<sequence length="168" mass="19129">QRPTHSDGLLDTPRLHSLTSFPQDAAQSGKFDAFELFHEAEGDFPDAERWQGSQSVAAKKTDKEGRHAGIQDGEGTIPRGAGSERKRRRTALGNGHREATAIGRQPVRFCQRRSGRGHRVCREQQRRIRGQEESHPSSDKLPSERCWVFQTRGIRRIRPFQARAFLFE</sequence>
<reference evidence="2" key="1">
    <citation type="submission" date="2011-10" db="EMBL/GenBank/DDBJ databases">
        <title>Characterization and isolation of differentially expressed bud sport genes in apple by suppression subtractive hybridization.</title>
        <authorList>
            <person name="Song Y."/>
        </authorList>
    </citation>
    <scope>NUCLEOTIDE SEQUENCE</scope>
</reference>
<name>H2EIH0_MALDO</name>
<protein>
    <submittedName>
        <fullName evidence="2">Retrotransposon</fullName>
    </submittedName>
</protein>
<feature type="compositionally biased region" description="Basic residues" evidence="1">
    <location>
        <begin position="110"/>
        <end position="119"/>
    </location>
</feature>
<feature type="region of interest" description="Disordered" evidence="1">
    <location>
        <begin position="42"/>
        <end position="141"/>
    </location>
</feature>
<feature type="compositionally biased region" description="Basic and acidic residues" evidence="1">
    <location>
        <begin position="59"/>
        <end position="69"/>
    </location>
</feature>
<dbReference type="AlphaFoldDB" id="H2EIH0"/>
<proteinExistence type="evidence at transcript level"/>
<evidence type="ECO:0000313" key="2">
    <source>
        <dbReference type="EMBL" id="AEX97092.1"/>
    </source>
</evidence>
<dbReference type="EMBL" id="JN941574">
    <property type="protein sequence ID" value="AEX97092.1"/>
    <property type="molecule type" value="mRNA"/>
</dbReference>
<feature type="non-terminal residue" evidence="2">
    <location>
        <position position="1"/>
    </location>
</feature>
<dbReference type="SMR" id="H2EIH0"/>
<gene>
    <name evidence="2" type="primary">RP</name>
</gene>
<organism evidence="2">
    <name type="scientific">Malus domestica</name>
    <name type="common">Apple</name>
    <name type="synonym">Pyrus malus</name>
    <dbReference type="NCBI Taxonomy" id="3750"/>
    <lineage>
        <taxon>Eukaryota</taxon>
        <taxon>Viridiplantae</taxon>
        <taxon>Streptophyta</taxon>
        <taxon>Embryophyta</taxon>
        <taxon>Tracheophyta</taxon>
        <taxon>Spermatophyta</taxon>
        <taxon>Magnoliopsida</taxon>
        <taxon>eudicotyledons</taxon>
        <taxon>Gunneridae</taxon>
        <taxon>Pentapetalae</taxon>
        <taxon>rosids</taxon>
        <taxon>fabids</taxon>
        <taxon>Rosales</taxon>
        <taxon>Rosaceae</taxon>
        <taxon>Amygdaloideae</taxon>
        <taxon>Maleae</taxon>
        <taxon>Malus</taxon>
    </lineage>
</organism>
<accession>H2EIH0</accession>
<feature type="non-terminal residue" evidence="2">
    <location>
        <position position="168"/>
    </location>
</feature>
<feature type="compositionally biased region" description="Basic and acidic residues" evidence="1">
    <location>
        <begin position="120"/>
        <end position="141"/>
    </location>
</feature>
<evidence type="ECO:0000256" key="1">
    <source>
        <dbReference type="SAM" id="MobiDB-lite"/>
    </source>
</evidence>